<evidence type="ECO:0000313" key="12">
    <source>
        <dbReference type="EMBL" id="EDQ85941.1"/>
    </source>
</evidence>
<evidence type="ECO:0000256" key="10">
    <source>
        <dbReference type="ARBA" id="ARBA00023157"/>
    </source>
</evidence>
<dbReference type="FunFam" id="2.80.10.50:FF:000173">
    <property type="entry name" value="Predicted protein"/>
    <property type="match status" value="1"/>
</dbReference>
<keyword evidence="13" id="KW-1185">Reference proteome</keyword>
<dbReference type="GeneID" id="5894433"/>
<keyword evidence="6" id="KW-0735">Signal-anchor</keyword>
<dbReference type="GO" id="GO:0000139">
    <property type="term" value="C:Golgi membrane"/>
    <property type="evidence" value="ECO:0007669"/>
    <property type="project" value="UniProtKB-SubCell"/>
</dbReference>
<dbReference type="SMART" id="SM00458">
    <property type="entry name" value="RICIN"/>
    <property type="match status" value="1"/>
</dbReference>
<dbReference type="InterPro" id="IPR029044">
    <property type="entry name" value="Nucleotide-diphossugar_trans"/>
</dbReference>
<dbReference type="EMBL" id="CH991569">
    <property type="protein sequence ID" value="EDQ85941.1"/>
    <property type="molecule type" value="Genomic_DNA"/>
</dbReference>
<dbReference type="InterPro" id="IPR045885">
    <property type="entry name" value="GalNAc-T"/>
</dbReference>
<keyword evidence="3" id="KW-0808">Transferase</keyword>
<keyword evidence="9" id="KW-0472">Membrane</keyword>
<dbReference type="InParanoid" id="A9V8V7"/>
<feature type="domain" description="Ricin B lectin" evidence="11">
    <location>
        <begin position="452"/>
        <end position="569"/>
    </location>
</feature>
<evidence type="ECO:0000256" key="7">
    <source>
        <dbReference type="ARBA" id="ARBA00022989"/>
    </source>
</evidence>
<organism evidence="12 13">
    <name type="scientific">Monosiga brevicollis</name>
    <name type="common">Choanoflagellate</name>
    <dbReference type="NCBI Taxonomy" id="81824"/>
    <lineage>
        <taxon>Eukaryota</taxon>
        <taxon>Choanoflagellata</taxon>
        <taxon>Craspedida</taxon>
        <taxon>Salpingoecidae</taxon>
        <taxon>Monosiga</taxon>
    </lineage>
</organism>
<evidence type="ECO:0000256" key="9">
    <source>
        <dbReference type="ARBA" id="ARBA00023136"/>
    </source>
</evidence>
<dbReference type="GO" id="GO:0004653">
    <property type="term" value="F:polypeptide N-acetylgalactosaminyltransferase activity"/>
    <property type="evidence" value="ECO:0000318"/>
    <property type="project" value="GO_Central"/>
</dbReference>
<dbReference type="Pfam" id="PF02709">
    <property type="entry name" value="Glyco_transf_7C"/>
    <property type="match status" value="1"/>
</dbReference>
<dbReference type="CDD" id="cd02510">
    <property type="entry name" value="pp-GalNAc-T"/>
    <property type="match status" value="1"/>
</dbReference>
<dbReference type="InterPro" id="IPR000772">
    <property type="entry name" value="Ricin_B_lectin"/>
</dbReference>
<keyword evidence="7" id="KW-1133">Transmembrane helix</keyword>
<evidence type="ECO:0000256" key="4">
    <source>
        <dbReference type="ARBA" id="ARBA00022692"/>
    </source>
</evidence>
<evidence type="ECO:0000256" key="6">
    <source>
        <dbReference type="ARBA" id="ARBA00022968"/>
    </source>
</evidence>
<accession>A9V8V7</accession>
<proteinExistence type="inferred from homology"/>
<keyword evidence="8" id="KW-0333">Golgi apparatus</keyword>
<gene>
    <name evidence="12" type="ORF">MONBRDRAFT_38577</name>
</gene>
<dbReference type="FunFam" id="3.90.550.10:FF:000297">
    <property type="entry name" value="Predicted protein"/>
    <property type="match status" value="1"/>
</dbReference>
<evidence type="ECO:0000256" key="2">
    <source>
        <dbReference type="ARBA" id="ARBA00005680"/>
    </source>
</evidence>
<dbReference type="Gene3D" id="3.90.550.10">
    <property type="entry name" value="Spore Coat Polysaccharide Biosynthesis Protein SpsA, Chain A"/>
    <property type="match status" value="1"/>
</dbReference>
<evidence type="ECO:0000256" key="8">
    <source>
        <dbReference type="ARBA" id="ARBA00023034"/>
    </source>
</evidence>
<evidence type="ECO:0000256" key="5">
    <source>
        <dbReference type="ARBA" id="ARBA00022734"/>
    </source>
</evidence>
<keyword evidence="5" id="KW-0430">Lectin</keyword>
<dbReference type="RefSeq" id="XP_001749135.1">
    <property type="nucleotide sequence ID" value="XM_001749083.1"/>
</dbReference>
<dbReference type="GO" id="GO:0030246">
    <property type="term" value="F:carbohydrate binding"/>
    <property type="evidence" value="ECO:0007669"/>
    <property type="project" value="UniProtKB-KW"/>
</dbReference>
<dbReference type="InterPro" id="IPR001173">
    <property type="entry name" value="Glyco_trans_2-like"/>
</dbReference>
<comment type="subcellular location">
    <subcellularLocation>
        <location evidence="1">Golgi apparatus membrane</location>
        <topology evidence="1">Single-pass type II membrane protein</topology>
    </subcellularLocation>
</comment>
<protein>
    <recommendedName>
        <fullName evidence="11">Ricin B lectin domain-containing protein</fullName>
    </recommendedName>
</protein>
<dbReference type="Gene3D" id="2.80.10.50">
    <property type="match status" value="1"/>
</dbReference>
<evidence type="ECO:0000256" key="3">
    <source>
        <dbReference type="ARBA" id="ARBA00022679"/>
    </source>
</evidence>
<dbReference type="PANTHER" id="PTHR11675:SF126">
    <property type="entry name" value="RICIN B LECTIN DOMAIN-CONTAINING PROTEIN"/>
    <property type="match status" value="1"/>
</dbReference>
<dbReference type="PROSITE" id="PS50231">
    <property type="entry name" value="RICIN_B_LECTIN"/>
    <property type="match status" value="1"/>
</dbReference>
<keyword evidence="4" id="KW-0812">Transmembrane</keyword>
<evidence type="ECO:0000256" key="1">
    <source>
        <dbReference type="ARBA" id="ARBA00004323"/>
    </source>
</evidence>
<name>A9V8V7_MONBE</name>
<reference evidence="12 13" key="1">
    <citation type="journal article" date="2008" name="Nature">
        <title>The genome of the choanoflagellate Monosiga brevicollis and the origin of metazoans.</title>
        <authorList>
            <consortium name="JGI Sequencing"/>
            <person name="King N."/>
            <person name="Westbrook M.J."/>
            <person name="Young S.L."/>
            <person name="Kuo A."/>
            <person name="Abedin M."/>
            <person name="Chapman J."/>
            <person name="Fairclough S."/>
            <person name="Hellsten U."/>
            <person name="Isogai Y."/>
            <person name="Letunic I."/>
            <person name="Marr M."/>
            <person name="Pincus D."/>
            <person name="Putnam N."/>
            <person name="Rokas A."/>
            <person name="Wright K.J."/>
            <person name="Zuzow R."/>
            <person name="Dirks W."/>
            <person name="Good M."/>
            <person name="Goodstein D."/>
            <person name="Lemons D."/>
            <person name="Li W."/>
            <person name="Lyons J.B."/>
            <person name="Morris A."/>
            <person name="Nichols S."/>
            <person name="Richter D.J."/>
            <person name="Salamov A."/>
            <person name="Bork P."/>
            <person name="Lim W.A."/>
            <person name="Manning G."/>
            <person name="Miller W.T."/>
            <person name="McGinnis W."/>
            <person name="Shapiro H."/>
            <person name="Tjian R."/>
            <person name="Grigoriev I.V."/>
            <person name="Rokhsar D."/>
        </authorList>
    </citation>
    <scope>NUCLEOTIDE SEQUENCE [LARGE SCALE GENOMIC DNA]</scope>
    <source>
        <strain evidence="13">MX1 / ATCC 50154</strain>
    </source>
</reference>
<evidence type="ECO:0000313" key="13">
    <source>
        <dbReference type="Proteomes" id="UP000001357"/>
    </source>
</evidence>
<dbReference type="Pfam" id="PF00652">
    <property type="entry name" value="Ricin_B_lectin"/>
    <property type="match status" value="1"/>
</dbReference>
<dbReference type="KEGG" id="mbr:MONBRDRAFT_38577"/>
<sequence length="576" mass="65106">MAMGRISMRRVVRALVVLVVLGFAGKVLLDMNSEPEGLEARIAQDLSPEDRKRALDPGRDRSQYPGQAHWRMHGILGLKPDGTPGLPPKPCPTNYNMAQELSNNGFFGRLSDCLPLDRNITDARHKLCARVQYDLDTLPETSVVFVFYDEWLTVLMRSVHSVLNRTPPQLLREIILVDDGSSKPWLQKPLEDYIKLLPKVRLIRNGQRLGLVKARLAGIRAATAETFTVLDSHIEVEEGWCEPLMARIKGDRRRMLMPQIDGVDQETFEPLVGGIGCSLGFLWNLIEHAIPIQPKDQALRNSPIDAVRSPTMAGGLFTANRDYFLELGGYDDQFGFWGTENLELSFRLWQCGGFLECMPCSRIHHIFRKGGHAYSLPQGHVAKNKLRTAAVWMDDYAFIVHEALGIKPEQLEQMGDISDMLELRDRLQCKNFDWYLKNVYPESIITDRADIKALGMIKNPASNQCLDTLQKSWADSPVGVYGCHGQGSQRFLTLSKTHEIRPVANLELCLTSRLTITWCEASRDAKFEFTPAGLVQNKHNGRCLRVDETPKLAFADCDENDARQKWIFPDESPPRV</sequence>
<dbReference type="eggNOG" id="KOG3736">
    <property type="taxonomic scope" value="Eukaryota"/>
</dbReference>
<dbReference type="InterPro" id="IPR035992">
    <property type="entry name" value="Ricin_B-like_lectins"/>
</dbReference>
<dbReference type="SUPFAM" id="SSF53448">
    <property type="entry name" value="Nucleotide-diphospho-sugar transferases"/>
    <property type="match status" value="1"/>
</dbReference>
<comment type="similarity">
    <text evidence="2">Belongs to the glycosyltransferase 2 family. GalNAc-T subfamily.</text>
</comment>
<dbReference type="PANTHER" id="PTHR11675">
    <property type="entry name" value="N-ACETYLGALACTOSAMINYLTRANSFERASE"/>
    <property type="match status" value="1"/>
</dbReference>
<dbReference type="Proteomes" id="UP000001357">
    <property type="component" value="Unassembled WGS sequence"/>
</dbReference>
<dbReference type="GO" id="GO:0005794">
    <property type="term" value="C:Golgi apparatus"/>
    <property type="evidence" value="ECO:0000318"/>
    <property type="project" value="GO_Central"/>
</dbReference>
<dbReference type="InterPro" id="IPR027791">
    <property type="entry name" value="Galactosyl_T_C"/>
</dbReference>
<dbReference type="SUPFAM" id="SSF50370">
    <property type="entry name" value="Ricin B-like lectins"/>
    <property type="match status" value="1"/>
</dbReference>
<dbReference type="GO" id="GO:0006493">
    <property type="term" value="P:protein O-linked glycosylation"/>
    <property type="evidence" value="ECO:0000318"/>
    <property type="project" value="GO_Central"/>
</dbReference>
<evidence type="ECO:0000259" key="11">
    <source>
        <dbReference type="SMART" id="SM00458"/>
    </source>
</evidence>
<keyword evidence="10" id="KW-1015">Disulfide bond</keyword>
<dbReference type="Pfam" id="PF00535">
    <property type="entry name" value="Glycos_transf_2"/>
    <property type="match status" value="1"/>
</dbReference>
<dbReference type="AlphaFoldDB" id="A9V8V7"/>